<dbReference type="InterPro" id="IPR013783">
    <property type="entry name" value="Ig-like_fold"/>
</dbReference>
<dbReference type="AlphaFoldDB" id="A0A0G0TZN3"/>
<protein>
    <submittedName>
        <fullName evidence="2">Fibronectin type III domain protein</fullName>
    </submittedName>
</protein>
<dbReference type="Proteomes" id="UP000034601">
    <property type="component" value="Unassembled WGS sequence"/>
</dbReference>
<keyword evidence="1" id="KW-1133">Transmembrane helix</keyword>
<sequence>MKDKPSFLTKMNQKGVIYPLTLLLLAVMGLLIFLLVTTFFPFKSSLFSTIYPKTTSQAASNPDPKVPAAPQAVTITNPPNNSVLETSSEVMINFSVTDNIGVVKVDITINGELFCSVDSPPYECSWRVPSLKDTSYIIKAQAYDKEGNISSSEVIVKSR</sequence>
<proteinExistence type="predicted"/>
<keyword evidence="1" id="KW-0812">Transmembrane</keyword>
<evidence type="ECO:0000313" key="2">
    <source>
        <dbReference type="EMBL" id="KKR82298.1"/>
    </source>
</evidence>
<gene>
    <name evidence="2" type="ORF">UU29_C0016G0009</name>
</gene>
<keyword evidence="1" id="KW-0472">Membrane</keyword>
<organism evidence="2 3">
    <name type="scientific">Candidatus Daviesbacteria bacterium GW2011_GWA2_40_9</name>
    <dbReference type="NCBI Taxonomy" id="1618424"/>
    <lineage>
        <taxon>Bacteria</taxon>
        <taxon>Candidatus Daviesiibacteriota</taxon>
    </lineage>
</organism>
<comment type="caution">
    <text evidence="2">The sequence shown here is derived from an EMBL/GenBank/DDBJ whole genome shotgun (WGS) entry which is preliminary data.</text>
</comment>
<dbReference type="Gene3D" id="2.60.40.10">
    <property type="entry name" value="Immunoglobulins"/>
    <property type="match status" value="1"/>
</dbReference>
<reference evidence="2 3" key="1">
    <citation type="journal article" date="2015" name="Nature">
        <title>rRNA introns, odd ribosomes, and small enigmatic genomes across a large radiation of phyla.</title>
        <authorList>
            <person name="Brown C.T."/>
            <person name="Hug L.A."/>
            <person name="Thomas B.C."/>
            <person name="Sharon I."/>
            <person name="Castelle C.J."/>
            <person name="Singh A."/>
            <person name="Wilkins M.J."/>
            <person name="Williams K.H."/>
            <person name="Banfield J.F."/>
        </authorList>
    </citation>
    <scope>NUCLEOTIDE SEQUENCE [LARGE SCALE GENOMIC DNA]</scope>
</reference>
<dbReference type="Pfam" id="PF17957">
    <property type="entry name" value="Big_7"/>
    <property type="match status" value="1"/>
</dbReference>
<feature type="transmembrane region" description="Helical" evidence="1">
    <location>
        <begin position="20"/>
        <end position="42"/>
    </location>
</feature>
<accession>A0A0G0TZN3</accession>
<evidence type="ECO:0000256" key="1">
    <source>
        <dbReference type="SAM" id="Phobius"/>
    </source>
</evidence>
<evidence type="ECO:0000313" key="3">
    <source>
        <dbReference type="Proteomes" id="UP000034601"/>
    </source>
</evidence>
<name>A0A0G0TZN3_9BACT</name>
<dbReference type="EMBL" id="LCAB01000016">
    <property type="protein sequence ID" value="KKR82298.1"/>
    <property type="molecule type" value="Genomic_DNA"/>
</dbReference>